<accession>A0AB74FDQ7</accession>
<organism evidence="1 2">
    <name type="scientific">Mycobacteroides abscessus subsp. abscessus</name>
    <dbReference type="NCBI Taxonomy" id="1185650"/>
    <lineage>
        <taxon>Bacteria</taxon>
        <taxon>Bacillati</taxon>
        <taxon>Actinomycetota</taxon>
        <taxon>Actinomycetes</taxon>
        <taxon>Mycobacteriales</taxon>
        <taxon>Mycobacteriaceae</taxon>
        <taxon>Mycobacteroides</taxon>
        <taxon>Mycobacteroides abscessus</taxon>
    </lineage>
</organism>
<dbReference type="EMBL" id="FSQE01000004">
    <property type="protein sequence ID" value="SIM97887.1"/>
    <property type="molecule type" value="Genomic_DNA"/>
</dbReference>
<comment type="caution">
    <text evidence="1">The sequence shown here is derived from an EMBL/GenBank/DDBJ whole genome shotgun (WGS) entry which is preliminary data.</text>
</comment>
<reference evidence="1 2" key="1">
    <citation type="submission" date="2016-11" db="EMBL/GenBank/DDBJ databases">
        <authorList>
            <consortium name="Pathogen Informatics"/>
        </authorList>
    </citation>
    <scope>NUCLEOTIDE SEQUENCE [LARGE SCALE GENOMIC DNA]</scope>
    <source>
        <strain evidence="1 2">696</strain>
    </source>
</reference>
<name>A0AB74FDQ7_9MYCO</name>
<dbReference type="AlphaFoldDB" id="A0AB74FDQ7"/>
<evidence type="ECO:0000313" key="2">
    <source>
        <dbReference type="Proteomes" id="UP000184831"/>
    </source>
</evidence>
<dbReference type="Proteomes" id="UP000184831">
    <property type="component" value="Unassembled WGS sequence"/>
</dbReference>
<gene>
    <name evidence="1" type="ORF">SAMEA2152244_02861</name>
</gene>
<sequence length="42" mass="4419">MPEEMTTAAFHVDAGTSRTERTTVSATFEVVGCEAVIDLGTS</sequence>
<proteinExistence type="predicted"/>
<protein>
    <submittedName>
        <fullName evidence="1">Uncharacterized protein</fullName>
    </submittedName>
</protein>
<evidence type="ECO:0000313" key="1">
    <source>
        <dbReference type="EMBL" id="SIM97887.1"/>
    </source>
</evidence>